<dbReference type="Proteomes" id="UP000784294">
    <property type="component" value="Unassembled WGS sequence"/>
</dbReference>
<protein>
    <recommendedName>
        <fullName evidence="1">Lysophospholipase NTE1-like P-loop domain-containing protein</fullName>
    </recommendedName>
</protein>
<organism evidence="2 3">
    <name type="scientific">Protopolystoma xenopodis</name>
    <dbReference type="NCBI Taxonomy" id="117903"/>
    <lineage>
        <taxon>Eukaryota</taxon>
        <taxon>Metazoa</taxon>
        <taxon>Spiralia</taxon>
        <taxon>Lophotrochozoa</taxon>
        <taxon>Platyhelminthes</taxon>
        <taxon>Monogenea</taxon>
        <taxon>Polyopisthocotylea</taxon>
        <taxon>Polystomatidea</taxon>
        <taxon>Polystomatidae</taxon>
        <taxon>Protopolystoma</taxon>
    </lineage>
</organism>
<feature type="domain" description="Lysophospholipase NTE1-like P-loop" evidence="1">
    <location>
        <begin position="12"/>
        <end position="87"/>
    </location>
</feature>
<keyword evidence="3" id="KW-1185">Reference proteome</keyword>
<comment type="caution">
    <text evidence="2">The sequence shown here is derived from an EMBL/GenBank/DDBJ whole genome shotgun (WGS) entry which is preliminary data.</text>
</comment>
<gene>
    <name evidence="2" type="ORF">PXEA_LOCUS17363</name>
</gene>
<dbReference type="AlphaFoldDB" id="A0A448WZ00"/>
<accession>A0A448WZ00</accession>
<dbReference type="EMBL" id="CAAALY010064830">
    <property type="protein sequence ID" value="VEL23923.1"/>
    <property type="molecule type" value="Genomic_DNA"/>
</dbReference>
<proteinExistence type="predicted"/>
<dbReference type="OrthoDB" id="421051at2759"/>
<dbReference type="InterPro" id="IPR056556">
    <property type="entry name" value="NTE1_P-loop_dom"/>
</dbReference>
<dbReference type="Pfam" id="PF24179">
    <property type="entry name" value="NTE_Ploop"/>
    <property type="match status" value="1"/>
</dbReference>
<evidence type="ECO:0000259" key="1">
    <source>
        <dbReference type="Pfam" id="PF24179"/>
    </source>
</evidence>
<reference evidence="2" key="1">
    <citation type="submission" date="2018-11" db="EMBL/GenBank/DDBJ databases">
        <authorList>
            <consortium name="Pathogen Informatics"/>
        </authorList>
    </citation>
    <scope>NUCLEOTIDE SEQUENCE</scope>
</reference>
<name>A0A448WZ00_9PLAT</name>
<evidence type="ECO:0000313" key="3">
    <source>
        <dbReference type="Proteomes" id="UP000784294"/>
    </source>
</evidence>
<sequence length="121" mass="13682">MFYLRFQFFYNLMKAFIFLSTGIILTRLGPAVLASGSEYRLTSWLSHQEDLHRIVLYVCDPYRGSAWNHRCIRQADCVLVLALATTGNPDRPTGLETALNNDPTKASLSGVLTIQCIHYLV</sequence>
<evidence type="ECO:0000313" key="2">
    <source>
        <dbReference type="EMBL" id="VEL23923.1"/>
    </source>
</evidence>